<accession>A0ABM0YBK2</accession>
<evidence type="ECO:0000256" key="3">
    <source>
        <dbReference type="ARBA" id="ARBA00022946"/>
    </source>
</evidence>
<dbReference type="SMART" id="SM00733">
    <property type="entry name" value="Mterf"/>
    <property type="match status" value="7"/>
</dbReference>
<dbReference type="Pfam" id="PF02536">
    <property type="entry name" value="mTERF"/>
    <property type="match status" value="1"/>
</dbReference>
<dbReference type="InterPro" id="IPR038538">
    <property type="entry name" value="MTERF_sf"/>
</dbReference>
<dbReference type="RefSeq" id="XP_010498565.1">
    <property type="nucleotide sequence ID" value="XM_010500263.2"/>
</dbReference>
<keyword evidence="2" id="KW-0805">Transcription regulation</keyword>
<sequence length="402" mass="45699">MSSSLLHCRRVCIIPSFRRNIGDFAFNSSAVVVNLGFLVSRRSTLCSVSQSHQVKSDDFQKQAQCSESFTVSYLVNSCGLSLESAKSNSRFVKLVASKKPDSVLALFKNHGFTNDQITNVIKSFPRILSLSPEGVISPKLMFFNSIGFSPSDTAKLISSCPKTLSFSLEKRLIPCYVSLKSILLEEESVVKCLKRGYRCFSLKIDHCVSPRISICRELGVPDKSIKWLVQASPFTFFSSERRFNEVLNRVCRYGYDPKKAGFVHAMVAFDSTSESTMERKFKLFQRFGWSKEDFVSAIMRFPNCANVSDEKIMYTMEYLINNIGLHARDIVARPVVLGLSMEKRIKPRNQVISLLLSRGLVEKEDINYFTILKMKSSEFMDKFVLKHQNEMPQLIQTFTSNQ</sequence>
<name>A0ABM0YBK2_CAMSA</name>
<reference evidence="4" key="1">
    <citation type="journal article" date="2014" name="Nat. Commun.">
        <title>The emerging biofuel crop Camelina sativa retains a highly undifferentiated hexaploid genome structure.</title>
        <authorList>
            <person name="Kagale S."/>
            <person name="Koh C."/>
            <person name="Nixon J."/>
            <person name="Bollina V."/>
            <person name="Clarke W.E."/>
            <person name="Tuteja R."/>
            <person name="Spillane C."/>
            <person name="Robinson S.J."/>
            <person name="Links M.G."/>
            <person name="Clarke C."/>
            <person name="Higgins E.E."/>
            <person name="Huebert T."/>
            <person name="Sharpe A.G."/>
            <person name="Parkin I.A."/>
        </authorList>
    </citation>
    <scope>NUCLEOTIDE SEQUENCE [LARGE SCALE GENOMIC DNA]</scope>
    <source>
        <strain evidence="4">cv. DH55</strain>
    </source>
</reference>
<evidence type="ECO:0000313" key="4">
    <source>
        <dbReference type="Proteomes" id="UP000694864"/>
    </source>
</evidence>
<keyword evidence="4" id="KW-1185">Reference proteome</keyword>
<protein>
    <submittedName>
        <fullName evidence="5">Transcription termination factor MTERF6, chloroplastic/mitochondrial-like</fullName>
    </submittedName>
</protein>
<evidence type="ECO:0000313" key="5">
    <source>
        <dbReference type="RefSeq" id="XP_010498565.1"/>
    </source>
</evidence>
<keyword evidence="2" id="KW-0806">Transcription termination</keyword>
<evidence type="ECO:0000256" key="2">
    <source>
        <dbReference type="ARBA" id="ARBA00022472"/>
    </source>
</evidence>
<organism evidence="4 5">
    <name type="scientific">Camelina sativa</name>
    <name type="common">False flax</name>
    <name type="synonym">Myagrum sativum</name>
    <dbReference type="NCBI Taxonomy" id="90675"/>
    <lineage>
        <taxon>Eukaryota</taxon>
        <taxon>Viridiplantae</taxon>
        <taxon>Streptophyta</taxon>
        <taxon>Embryophyta</taxon>
        <taxon>Tracheophyta</taxon>
        <taxon>Spermatophyta</taxon>
        <taxon>Magnoliopsida</taxon>
        <taxon>eudicotyledons</taxon>
        <taxon>Gunneridae</taxon>
        <taxon>Pentapetalae</taxon>
        <taxon>rosids</taxon>
        <taxon>malvids</taxon>
        <taxon>Brassicales</taxon>
        <taxon>Brassicaceae</taxon>
        <taxon>Camelineae</taxon>
        <taxon>Camelina</taxon>
    </lineage>
</organism>
<reference evidence="5" key="2">
    <citation type="submission" date="2025-08" db="UniProtKB">
        <authorList>
            <consortium name="RefSeq"/>
        </authorList>
    </citation>
    <scope>IDENTIFICATION</scope>
    <source>
        <tissue evidence="5">Leaf</tissue>
    </source>
</reference>
<dbReference type="GeneID" id="104776235"/>
<evidence type="ECO:0000256" key="1">
    <source>
        <dbReference type="ARBA" id="ARBA00007692"/>
    </source>
</evidence>
<proteinExistence type="inferred from homology"/>
<dbReference type="Proteomes" id="UP000694864">
    <property type="component" value="Chromosome 3"/>
</dbReference>
<dbReference type="Gene3D" id="1.25.70.10">
    <property type="entry name" value="Transcription termination factor 3, mitochondrial"/>
    <property type="match status" value="1"/>
</dbReference>
<keyword evidence="3" id="KW-0809">Transit peptide</keyword>
<dbReference type="InterPro" id="IPR003690">
    <property type="entry name" value="MTERF"/>
</dbReference>
<comment type="similarity">
    <text evidence="1">Belongs to the mTERF family.</text>
</comment>
<keyword evidence="2" id="KW-0804">Transcription</keyword>
<gene>
    <name evidence="5" type="primary">LOC104776235</name>
</gene>
<dbReference type="PANTHER" id="PTHR13068">
    <property type="entry name" value="CGI-12 PROTEIN-RELATED"/>
    <property type="match status" value="1"/>
</dbReference>
<dbReference type="PANTHER" id="PTHR13068:SF132">
    <property type="entry name" value="MITOCHONDRIAL TRANSCRIPTION TERMINATION FACTOR FAMILY PROTEIN"/>
    <property type="match status" value="1"/>
</dbReference>